<dbReference type="EMBL" id="QSJS01000029">
    <property type="protein sequence ID" value="RHD90689.1"/>
    <property type="molecule type" value="Genomic_DNA"/>
</dbReference>
<keyword evidence="7" id="KW-0408">Iron</keyword>
<evidence type="ECO:0000256" key="7">
    <source>
        <dbReference type="ARBA" id="ARBA00023004"/>
    </source>
</evidence>
<dbReference type="Pfam" id="PF04055">
    <property type="entry name" value="Radical_SAM"/>
    <property type="match status" value="1"/>
</dbReference>
<comment type="similarity">
    <text evidence="2">Belongs to the organic radical-activating enzymes family.</text>
</comment>
<keyword evidence="4" id="KW-0949">S-adenosyl-L-methionine</keyword>
<dbReference type="PANTHER" id="PTHR30352:SF4">
    <property type="entry name" value="PYRUVATE FORMATE-LYASE 2-ACTIVATING ENZYME"/>
    <property type="match status" value="1"/>
</dbReference>
<dbReference type="InterPro" id="IPR007197">
    <property type="entry name" value="rSAM"/>
</dbReference>
<keyword evidence="8" id="KW-0411">Iron-sulfur</keyword>
<dbReference type="InterPro" id="IPR034457">
    <property type="entry name" value="Organic_radical-activating"/>
</dbReference>
<dbReference type="GO" id="GO:0046872">
    <property type="term" value="F:metal ion binding"/>
    <property type="evidence" value="ECO:0007669"/>
    <property type="project" value="UniProtKB-KW"/>
</dbReference>
<dbReference type="InterPro" id="IPR001989">
    <property type="entry name" value="Radical_activat_CS"/>
</dbReference>
<dbReference type="SFLD" id="SFLDS00029">
    <property type="entry name" value="Radical_SAM"/>
    <property type="match status" value="1"/>
</dbReference>
<dbReference type="AlphaFoldDB" id="A0A3E4Y4V0"/>
<dbReference type="Gene3D" id="3.20.20.70">
    <property type="entry name" value="Aldolase class I"/>
    <property type="match status" value="1"/>
</dbReference>
<dbReference type="Proteomes" id="UP000284835">
    <property type="component" value="Unassembled WGS sequence"/>
</dbReference>
<sequence>MIITNIQKFSLHDGPGIRTTVFMKGCSLCCPWCSNPENLKSFIEYYIKDGKRGIYGKEYTVEEVFNEVIKDKPFYGDNGGVTFSGGEPLLQAQMLLPLLQMLKNENITTAVETSLFVPTKKLQMVIPFIDFFYVDIKIMNEEICKDIIKGNLDIYKTNLRFLSSKKKYIIRIPVIGGYTDDAENRRLVIKEIERHKDSIIRIELIKEHDLGNSKYKSLSLPVPNYSGIDDEFIVKYKKEIEAAVDIPIEFCKI</sequence>
<dbReference type="SUPFAM" id="SSF102114">
    <property type="entry name" value="Radical SAM enzymes"/>
    <property type="match status" value="1"/>
</dbReference>
<dbReference type="PROSITE" id="PS01087">
    <property type="entry name" value="RADICAL_ACTIVATING"/>
    <property type="match status" value="1"/>
</dbReference>
<dbReference type="GO" id="GO:0016491">
    <property type="term" value="F:oxidoreductase activity"/>
    <property type="evidence" value="ECO:0007669"/>
    <property type="project" value="UniProtKB-KW"/>
</dbReference>
<keyword evidence="5" id="KW-0479">Metal-binding</keyword>
<keyword evidence="3" id="KW-0004">4Fe-4S</keyword>
<reference evidence="10" key="2">
    <citation type="journal article" date="2020" name="Cell Host Microbe">
        <title>Functional and Genomic Variation between Human-Derived Isolates of Lachnospiraceae Reveals Inter- and Intra-Species Diversity.</title>
        <authorList>
            <person name="Sorbara M.T."/>
            <person name="Littmann E.R."/>
            <person name="Fontana E."/>
            <person name="Moody T.U."/>
            <person name="Kohout C.E."/>
            <person name="Gjonbalaj M."/>
            <person name="Eaton V."/>
            <person name="Seok R."/>
            <person name="Leiner I.M."/>
            <person name="Pamer E.G."/>
        </authorList>
    </citation>
    <scope>NUCLEOTIDE SEQUENCE</scope>
    <source>
        <strain evidence="10">MSK.17.79</strain>
    </source>
</reference>
<protein>
    <submittedName>
        <fullName evidence="11">Radical SAM protein</fullName>
    </submittedName>
</protein>
<dbReference type="InterPro" id="IPR013785">
    <property type="entry name" value="Aldolase_TIM"/>
</dbReference>
<dbReference type="EMBL" id="JAAILW010000032">
    <property type="protein sequence ID" value="NSC28265.1"/>
    <property type="molecule type" value="Genomic_DNA"/>
</dbReference>
<proteinExistence type="inferred from homology"/>
<dbReference type="EMBL" id="QSTP01000021">
    <property type="protein sequence ID" value="RGM68194.1"/>
    <property type="molecule type" value="Genomic_DNA"/>
</dbReference>
<evidence type="ECO:0000256" key="2">
    <source>
        <dbReference type="ARBA" id="ARBA00009777"/>
    </source>
</evidence>
<evidence type="ECO:0000256" key="4">
    <source>
        <dbReference type="ARBA" id="ARBA00022691"/>
    </source>
</evidence>
<dbReference type="InterPro" id="IPR012839">
    <property type="entry name" value="Organic_radical_activase"/>
</dbReference>
<evidence type="ECO:0000256" key="5">
    <source>
        <dbReference type="ARBA" id="ARBA00022723"/>
    </source>
</evidence>
<dbReference type="PIRSF" id="PIRSF000371">
    <property type="entry name" value="PFL_act_enz"/>
    <property type="match status" value="1"/>
</dbReference>
<dbReference type="InterPro" id="IPR058240">
    <property type="entry name" value="rSAM_sf"/>
</dbReference>
<evidence type="ECO:0000256" key="1">
    <source>
        <dbReference type="ARBA" id="ARBA00001966"/>
    </source>
</evidence>
<reference evidence="13 14" key="1">
    <citation type="submission" date="2018-08" db="EMBL/GenBank/DDBJ databases">
        <title>A genome reference for cultivated species of the human gut microbiota.</title>
        <authorList>
            <person name="Zou Y."/>
            <person name="Xue W."/>
            <person name="Luo G."/>
        </authorList>
    </citation>
    <scope>NUCLEOTIDE SEQUENCE [LARGE SCALE GENOMIC DNA]</scope>
    <source>
        <strain evidence="12 14">AM30-13AC</strain>
        <strain evidence="11 13">OM07-13</strain>
    </source>
</reference>
<evidence type="ECO:0000313" key="11">
    <source>
        <dbReference type="EMBL" id="RGM68194.1"/>
    </source>
</evidence>
<dbReference type="GO" id="GO:0051539">
    <property type="term" value="F:4 iron, 4 sulfur cluster binding"/>
    <property type="evidence" value="ECO:0007669"/>
    <property type="project" value="UniProtKB-KW"/>
</dbReference>
<feature type="domain" description="Radical SAM core" evidence="9">
    <location>
        <begin position="12"/>
        <end position="249"/>
    </location>
</feature>
<comment type="caution">
    <text evidence="11">The sequence shown here is derived from an EMBL/GenBank/DDBJ whole genome shotgun (WGS) entry which is preliminary data.</text>
</comment>
<dbReference type="Proteomes" id="UP001193670">
    <property type="component" value="Unassembled WGS sequence"/>
</dbReference>
<evidence type="ECO:0000256" key="8">
    <source>
        <dbReference type="ARBA" id="ARBA00023014"/>
    </source>
</evidence>
<evidence type="ECO:0000313" key="12">
    <source>
        <dbReference type="EMBL" id="RHD90689.1"/>
    </source>
</evidence>
<organism evidence="11 13">
    <name type="scientific">Agathobacter rectalis</name>
    <dbReference type="NCBI Taxonomy" id="39491"/>
    <lineage>
        <taxon>Bacteria</taxon>
        <taxon>Bacillati</taxon>
        <taxon>Bacillota</taxon>
        <taxon>Clostridia</taxon>
        <taxon>Lachnospirales</taxon>
        <taxon>Lachnospiraceae</taxon>
        <taxon>Agathobacter</taxon>
    </lineage>
</organism>
<evidence type="ECO:0000256" key="6">
    <source>
        <dbReference type="ARBA" id="ARBA00023002"/>
    </source>
</evidence>
<dbReference type="PROSITE" id="PS51918">
    <property type="entry name" value="RADICAL_SAM"/>
    <property type="match status" value="1"/>
</dbReference>
<evidence type="ECO:0000256" key="3">
    <source>
        <dbReference type="ARBA" id="ARBA00022485"/>
    </source>
</evidence>
<evidence type="ECO:0000313" key="14">
    <source>
        <dbReference type="Proteomes" id="UP000284835"/>
    </source>
</evidence>
<dbReference type="RefSeq" id="WP_117719298.1">
    <property type="nucleotide sequence ID" value="NZ_JAAILW010000032.1"/>
</dbReference>
<evidence type="ECO:0000313" key="10">
    <source>
        <dbReference type="EMBL" id="NSC28265.1"/>
    </source>
</evidence>
<gene>
    <name evidence="12" type="ORF">DW775_14495</name>
    <name evidence="11" type="ORF">DXB99_14890</name>
    <name evidence="10" type="ORF">G4319_13180</name>
</gene>
<dbReference type="SFLD" id="SFLDG01066">
    <property type="entry name" value="organic_radical-activating_enz"/>
    <property type="match status" value="1"/>
</dbReference>
<comment type="cofactor">
    <cofactor evidence="1">
        <name>[4Fe-4S] cluster</name>
        <dbReference type="ChEBI" id="CHEBI:49883"/>
    </cofactor>
</comment>
<accession>A0A3E4Y4V0</accession>
<keyword evidence="6" id="KW-0560">Oxidoreductase</keyword>
<evidence type="ECO:0000313" key="13">
    <source>
        <dbReference type="Proteomes" id="UP000260758"/>
    </source>
</evidence>
<evidence type="ECO:0000259" key="9">
    <source>
        <dbReference type="PROSITE" id="PS51918"/>
    </source>
</evidence>
<dbReference type="Proteomes" id="UP000260758">
    <property type="component" value="Unassembled WGS sequence"/>
</dbReference>
<reference evidence="10" key="3">
    <citation type="submission" date="2020-02" db="EMBL/GenBank/DDBJ databases">
        <authorList>
            <person name="Littmann E."/>
            <person name="Sorbara M."/>
        </authorList>
    </citation>
    <scope>NUCLEOTIDE SEQUENCE</scope>
    <source>
        <strain evidence="10">MSK.17.79</strain>
    </source>
</reference>
<name>A0A3E4Y4V0_9FIRM</name>
<dbReference type="PANTHER" id="PTHR30352">
    <property type="entry name" value="PYRUVATE FORMATE-LYASE-ACTIVATING ENZYME"/>
    <property type="match status" value="1"/>
</dbReference>